<evidence type="ECO:0000313" key="2">
    <source>
        <dbReference type="Proteomes" id="UP001595829"/>
    </source>
</evidence>
<accession>A0ABV9XCV7</accession>
<protein>
    <recommendedName>
        <fullName evidence="3">WXG100 family type VII secretion target</fullName>
    </recommendedName>
</protein>
<organism evidence="1 2">
    <name type="scientific">Streptomyces coeruleoprunus</name>
    <dbReference type="NCBI Taxonomy" id="285563"/>
    <lineage>
        <taxon>Bacteria</taxon>
        <taxon>Bacillati</taxon>
        <taxon>Actinomycetota</taxon>
        <taxon>Actinomycetes</taxon>
        <taxon>Kitasatosporales</taxon>
        <taxon>Streptomycetaceae</taxon>
        <taxon>Streptomyces</taxon>
    </lineage>
</organism>
<evidence type="ECO:0000313" key="1">
    <source>
        <dbReference type="EMBL" id="MFC5022869.1"/>
    </source>
</evidence>
<sequence length="377" mass="41677">MVNFFREILDTDLEPLDKLADQWRTVHRDISGLGKRMHDEVLVPLKNKGYWEGAAAPYAWRMIDDIQRQLESATKVAAAVTGVVDDAVGELKAVRTALKDAVRRAEAKGLTVLSDGTISSVINGQCKVLEDGSEEAKAVDNAAREIADAVRRGIVADQNLAFALMADIGLGTWFNSDPKHSSIDTTNKISEADYNAFARALKGKDPYPGYSSDSPYDLGMAWVTGSGPRHREYRDGDEMTELIRASVSMEQLRSDTLAQWRNEGKTDGTVSYSISESGKLGALKKLILTDIPAIVTADEDHLGEAFMGSYSLDYKIQGQDPDGTLLVEYTLDNKTSNESFLHFVGYYDWLSKFNREEGAFSTVSQKITWTERVPANR</sequence>
<dbReference type="RefSeq" id="WP_345690457.1">
    <property type="nucleotide sequence ID" value="NZ_BAABIT010000001.1"/>
</dbReference>
<dbReference type="Proteomes" id="UP001595829">
    <property type="component" value="Unassembled WGS sequence"/>
</dbReference>
<evidence type="ECO:0008006" key="3">
    <source>
        <dbReference type="Google" id="ProtNLM"/>
    </source>
</evidence>
<reference evidence="2" key="1">
    <citation type="journal article" date="2019" name="Int. J. Syst. Evol. Microbiol.">
        <title>The Global Catalogue of Microorganisms (GCM) 10K type strain sequencing project: providing services to taxonomists for standard genome sequencing and annotation.</title>
        <authorList>
            <consortium name="The Broad Institute Genomics Platform"/>
            <consortium name="The Broad Institute Genome Sequencing Center for Infectious Disease"/>
            <person name="Wu L."/>
            <person name="Ma J."/>
        </authorList>
    </citation>
    <scope>NUCLEOTIDE SEQUENCE [LARGE SCALE GENOMIC DNA]</scope>
    <source>
        <strain evidence="2">CGMCC 4.1648</strain>
    </source>
</reference>
<proteinExistence type="predicted"/>
<comment type="caution">
    <text evidence="1">The sequence shown here is derived from an EMBL/GenBank/DDBJ whole genome shotgun (WGS) entry which is preliminary data.</text>
</comment>
<gene>
    <name evidence="1" type="ORF">ACFPM3_12080</name>
</gene>
<dbReference type="EMBL" id="JBHSJD010000007">
    <property type="protein sequence ID" value="MFC5022869.1"/>
    <property type="molecule type" value="Genomic_DNA"/>
</dbReference>
<name>A0ABV9XCV7_9ACTN</name>
<keyword evidence="2" id="KW-1185">Reference proteome</keyword>